<feature type="chain" id="PRO_5044848875" evidence="9">
    <location>
        <begin position="18"/>
        <end position="369"/>
    </location>
</feature>
<dbReference type="GO" id="GO:0016020">
    <property type="term" value="C:membrane"/>
    <property type="evidence" value="ECO:0007669"/>
    <property type="project" value="UniProtKB-SubCell"/>
</dbReference>
<evidence type="ECO:0000256" key="3">
    <source>
        <dbReference type="ARBA" id="ARBA00022692"/>
    </source>
</evidence>
<feature type="signal peptide" evidence="9">
    <location>
        <begin position="1"/>
        <end position="17"/>
    </location>
</feature>
<dbReference type="SUPFAM" id="SSF48726">
    <property type="entry name" value="Immunoglobulin"/>
    <property type="match status" value="1"/>
</dbReference>
<feature type="transmembrane region" description="Helical" evidence="8">
    <location>
        <begin position="336"/>
        <end position="354"/>
    </location>
</feature>
<accession>A0ABD2D6T3</accession>
<evidence type="ECO:0000256" key="8">
    <source>
        <dbReference type="SAM" id="Phobius"/>
    </source>
</evidence>
<evidence type="ECO:0000256" key="4">
    <source>
        <dbReference type="ARBA" id="ARBA00022729"/>
    </source>
</evidence>
<comment type="subcellular location">
    <subcellularLocation>
        <location evidence="1">Membrane</location>
        <topology evidence="1">Single-pass type I membrane protein</topology>
    </subcellularLocation>
</comment>
<dbReference type="AlphaFoldDB" id="A0ABD2D6T3"/>
<dbReference type="InterPro" id="IPR039311">
    <property type="entry name" value="FAM187A/B"/>
</dbReference>
<keyword evidence="6 8" id="KW-0472">Membrane</keyword>
<dbReference type="PANTHER" id="PTHR32178:SF8">
    <property type="entry name" value="PROTEIN FAM187B"/>
    <property type="match status" value="1"/>
</dbReference>
<dbReference type="Proteomes" id="UP001610411">
    <property type="component" value="Unassembled WGS sequence"/>
</dbReference>
<comment type="caution">
    <text evidence="10">The sequence shown here is derived from an EMBL/GenBank/DDBJ whole genome shotgun (WGS) entry which is preliminary data.</text>
</comment>
<evidence type="ECO:0000313" key="11">
    <source>
        <dbReference type="Proteomes" id="UP001610411"/>
    </source>
</evidence>
<evidence type="ECO:0000313" key="10">
    <source>
        <dbReference type="EMBL" id="KAL2762555.1"/>
    </source>
</evidence>
<keyword evidence="11" id="KW-1185">Reference proteome</keyword>
<evidence type="ECO:0000256" key="7">
    <source>
        <dbReference type="ARBA" id="ARBA00023180"/>
    </source>
</evidence>
<dbReference type="InterPro" id="IPR036179">
    <property type="entry name" value="Ig-like_dom_sf"/>
</dbReference>
<sequence length="369" mass="41660">MLTTLGLLLSLAVPVLGVYVSASCPRGKQCRQALLSGNDILLDCNSSGAHWYYFLPHGRDHRSSSLLGVSNIEIMPEGSLIIRNPLPSQTGIYYCLNKNGTQVVRYEIDFQDVTTLHVTHKGLGQNPLQNETLRLGGKELIFTRWEPWQDCNRCGEPGERKRLGYCYVEEPLEEPTPCWLYLGEVAVWISRMRPELQVEDCHAQCSDDEPLRVDYVTFDNFQLNEESESVWLSCPLGSIYRPVIWEADDMPLTWKGQLSGWDVNTFLDPSTGGKQLRVFQPAIYKCFVQQELVAQFNPRPSLETLEVQMEENEAQQQEAGATAQWKADSVLVGLKLVLLVGTVLALAGVLLKFCRPSQGKRRERVLLVK</sequence>
<reference evidence="10 11" key="1">
    <citation type="journal article" date="2024" name="G3 (Bethesda)">
        <title>A hybrid genome assembly of the endangered aye-aye (Daubentonia madagascariensis).</title>
        <authorList>
            <person name="Versoza C.J."/>
            <person name="Pfeifer S.P."/>
        </authorList>
    </citation>
    <scope>NUCLEOTIDE SEQUENCE [LARGE SCALE GENOMIC DNA]</scope>
    <source>
        <strain evidence="10">6821</strain>
    </source>
</reference>
<dbReference type="EMBL" id="JBFSEQ010000013">
    <property type="protein sequence ID" value="KAL2762555.1"/>
    <property type="molecule type" value="Genomic_DNA"/>
</dbReference>
<proteinExistence type="inferred from homology"/>
<evidence type="ECO:0000256" key="2">
    <source>
        <dbReference type="ARBA" id="ARBA00008727"/>
    </source>
</evidence>
<evidence type="ECO:0000256" key="1">
    <source>
        <dbReference type="ARBA" id="ARBA00004479"/>
    </source>
</evidence>
<keyword evidence="7" id="KW-0325">Glycoprotein</keyword>
<name>A0ABD2D6T3_DAUMA</name>
<gene>
    <name evidence="10" type="ORF">WCI35_030973</name>
</gene>
<keyword evidence="4 9" id="KW-0732">Signal</keyword>
<keyword evidence="5 8" id="KW-1133">Transmembrane helix</keyword>
<comment type="similarity">
    <text evidence="2">Belongs to the FAM187 family.</text>
</comment>
<evidence type="ECO:0000256" key="6">
    <source>
        <dbReference type="ARBA" id="ARBA00023136"/>
    </source>
</evidence>
<protein>
    <submittedName>
        <fullName evidence="10">Protein FAM187B</fullName>
    </submittedName>
</protein>
<keyword evidence="3 8" id="KW-0812">Transmembrane</keyword>
<dbReference type="PANTHER" id="PTHR32178">
    <property type="entry name" value="FAM187"/>
    <property type="match status" value="1"/>
</dbReference>
<evidence type="ECO:0000256" key="9">
    <source>
        <dbReference type="SAM" id="SignalP"/>
    </source>
</evidence>
<organism evidence="10 11">
    <name type="scientific">Daubentonia madagascariensis</name>
    <name type="common">Aye-aye</name>
    <name type="synonym">Sciurus madagascariensis</name>
    <dbReference type="NCBI Taxonomy" id="31869"/>
    <lineage>
        <taxon>Eukaryota</taxon>
        <taxon>Metazoa</taxon>
        <taxon>Chordata</taxon>
        <taxon>Craniata</taxon>
        <taxon>Vertebrata</taxon>
        <taxon>Euteleostomi</taxon>
        <taxon>Mammalia</taxon>
        <taxon>Eutheria</taxon>
        <taxon>Euarchontoglires</taxon>
        <taxon>Primates</taxon>
        <taxon>Strepsirrhini</taxon>
        <taxon>Chiromyiformes</taxon>
        <taxon>Daubentoniidae</taxon>
        <taxon>Daubentonia</taxon>
    </lineage>
</organism>
<evidence type="ECO:0000256" key="5">
    <source>
        <dbReference type="ARBA" id="ARBA00022989"/>
    </source>
</evidence>